<comment type="cofactor">
    <cofactor evidence="1">
        <name>Zn(2+)</name>
        <dbReference type="ChEBI" id="CHEBI:29105"/>
    </cofactor>
</comment>
<feature type="region of interest" description="Disordered" evidence="6">
    <location>
        <begin position="32"/>
        <end position="65"/>
    </location>
</feature>
<dbReference type="Pfam" id="PF00107">
    <property type="entry name" value="ADH_zinc_N"/>
    <property type="match status" value="1"/>
</dbReference>
<evidence type="ECO:0000256" key="3">
    <source>
        <dbReference type="ARBA" id="ARBA00022723"/>
    </source>
</evidence>
<dbReference type="AlphaFoldDB" id="A0A5C3MPD8"/>
<evidence type="ECO:0000256" key="4">
    <source>
        <dbReference type="ARBA" id="ARBA00022833"/>
    </source>
</evidence>
<keyword evidence="9" id="KW-1185">Reference proteome</keyword>
<keyword evidence="3" id="KW-0479">Metal-binding</keyword>
<feature type="region of interest" description="Disordered" evidence="6">
    <location>
        <begin position="134"/>
        <end position="210"/>
    </location>
</feature>
<dbReference type="OrthoDB" id="5363962at2759"/>
<reference evidence="8 9" key="1">
    <citation type="journal article" date="2019" name="Nat. Ecol. Evol.">
        <title>Megaphylogeny resolves global patterns of mushroom evolution.</title>
        <authorList>
            <person name="Varga T."/>
            <person name="Krizsan K."/>
            <person name="Foldi C."/>
            <person name="Dima B."/>
            <person name="Sanchez-Garcia M."/>
            <person name="Sanchez-Ramirez S."/>
            <person name="Szollosi G.J."/>
            <person name="Szarkandi J.G."/>
            <person name="Papp V."/>
            <person name="Albert L."/>
            <person name="Andreopoulos W."/>
            <person name="Angelini C."/>
            <person name="Antonin V."/>
            <person name="Barry K.W."/>
            <person name="Bougher N.L."/>
            <person name="Buchanan P."/>
            <person name="Buyck B."/>
            <person name="Bense V."/>
            <person name="Catcheside P."/>
            <person name="Chovatia M."/>
            <person name="Cooper J."/>
            <person name="Damon W."/>
            <person name="Desjardin D."/>
            <person name="Finy P."/>
            <person name="Geml J."/>
            <person name="Haridas S."/>
            <person name="Hughes K."/>
            <person name="Justo A."/>
            <person name="Karasinski D."/>
            <person name="Kautmanova I."/>
            <person name="Kiss B."/>
            <person name="Kocsube S."/>
            <person name="Kotiranta H."/>
            <person name="LaButti K.M."/>
            <person name="Lechner B.E."/>
            <person name="Liimatainen K."/>
            <person name="Lipzen A."/>
            <person name="Lukacs Z."/>
            <person name="Mihaltcheva S."/>
            <person name="Morgado L.N."/>
            <person name="Niskanen T."/>
            <person name="Noordeloos M.E."/>
            <person name="Ohm R.A."/>
            <person name="Ortiz-Santana B."/>
            <person name="Ovrebo C."/>
            <person name="Racz N."/>
            <person name="Riley R."/>
            <person name="Savchenko A."/>
            <person name="Shiryaev A."/>
            <person name="Soop K."/>
            <person name="Spirin V."/>
            <person name="Szebenyi C."/>
            <person name="Tomsovsky M."/>
            <person name="Tulloss R.E."/>
            <person name="Uehling J."/>
            <person name="Grigoriev I.V."/>
            <person name="Vagvolgyi C."/>
            <person name="Papp T."/>
            <person name="Martin F.M."/>
            <person name="Miettinen O."/>
            <person name="Hibbett D.S."/>
            <person name="Nagy L.G."/>
        </authorList>
    </citation>
    <scope>NUCLEOTIDE SEQUENCE [LARGE SCALE GENOMIC DNA]</scope>
    <source>
        <strain evidence="8 9">OMC1185</strain>
    </source>
</reference>
<name>A0A5C3MPD8_9AGAM</name>
<dbReference type="Gene3D" id="3.90.180.10">
    <property type="entry name" value="Medium-chain alcohol dehydrogenases, catalytic domain"/>
    <property type="match status" value="1"/>
</dbReference>
<dbReference type="STRING" id="5364.A0A5C3MPD8"/>
<feature type="compositionally biased region" description="Low complexity" evidence="6">
    <location>
        <begin position="145"/>
        <end position="186"/>
    </location>
</feature>
<evidence type="ECO:0000313" key="9">
    <source>
        <dbReference type="Proteomes" id="UP000305948"/>
    </source>
</evidence>
<dbReference type="Proteomes" id="UP000305948">
    <property type="component" value="Unassembled WGS sequence"/>
</dbReference>
<proteinExistence type="inferred from homology"/>
<evidence type="ECO:0000256" key="1">
    <source>
        <dbReference type="ARBA" id="ARBA00001947"/>
    </source>
</evidence>
<dbReference type="GO" id="GO:0003939">
    <property type="term" value="F:L-iditol 2-dehydrogenase (NAD+) activity"/>
    <property type="evidence" value="ECO:0007669"/>
    <property type="project" value="TreeGrafter"/>
</dbReference>
<evidence type="ECO:0000313" key="8">
    <source>
        <dbReference type="EMBL" id="TFK46246.1"/>
    </source>
</evidence>
<comment type="similarity">
    <text evidence="2">Belongs to the zinc-containing alcohol dehydrogenase family.</text>
</comment>
<keyword evidence="4" id="KW-0862">Zinc</keyword>
<evidence type="ECO:0000256" key="5">
    <source>
        <dbReference type="ARBA" id="ARBA00023002"/>
    </source>
</evidence>
<sequence>MPSVNMKPGWRSPRHYSSRHRRFLRVCFEEQQASPLSSWAPHDDRDRPRQAERGPATSFQGREWPSKPASCAITASTAPTAGTTSAKACAFAAARKRSLISTGRCRLASITPRTFYTRCPTMYPLSKVLSPSLFPSSCTRPSEQSSKLARPSSSSAPAPSACSPAPSQNPWAPRASAPSTSTRAASNGFAQQTHQLPLADKAKTSEDQLRRARENAGIALSEFDVQDGFDVVFECTGAEPCIQMSIHSAITGVKVMLIGMGARNVTLPLSAAATREVNILGSFRYAHTYPKALQLLSAGKLKNVDKLVTHRFHNYRLGWLQHFLL</sequence>
<evidence type="ECO:0000256" key="6">
    <source>
        <dbReference type="SAM" id="MobiDB-lite"/>
    </source>
</evidence>
<dbReference type="Gene3D" id="3.40.50.720">
    <property type="entry name" value="NAD(P)-binding Rossmann-like Domain"/>
    <property type="match status" value="1"/>
</dbReference>
<gene>
    <name evidence="8" type="ORF">OE88DRAFT_1046525</name>
</gene>
<feature type="compositionally biased region" description="Basic and acidic residues" evidence="6">
    <location>
        <begin position="41"/>
        <end position="52"/>
    </location>
</feature>
<evidence type="ECO:0000259" key="7">
    <source>
        <dbReference type="Pfam" id="PF00107"/>
    </source>
</evidence>
<dbReference type="GO" id="GO:0046872">
    <property type="term" value="F:metal ion binding"/>
    <property type="evidence" value="ECO:0007669"/>
    <property type="project" value="UniProtKB-KW"/>
</dbReference>
<protein>
    <recommendedName>
        <fullName evidence="7">Alcohol dehydrogenase-like C-terminal domain-containing protein</fullName>
    </recommendedName>
</protein>
<dbReference type="SUPFAM" id="SSF51735">
    <property type="entry name" value="NAD(P)-binding Rossmann-fold domains"/>
    <property type="match status" value="1"/>
</dbReference>
<dbReference type="InterPro" id="IPR036291">
    <property type="entry name" value="NAD(P)-bd_dom_sf"/>
</dbReference>
<dbReference type="GO" id="GO:0006062">
    <property type="term" value="P:sorbitol catabolic process"/>
    <property type="evidence" value="ECO:0007669"/>
    <property type="project" value="TreeGrafter"/>
</dbReference>
<evidence type="ECO:0000256" key="2">
    <source>
        <dbReference type="ARBA" id="ARBA00008072"/>
    </source>
</evidence>
<feature type="compositionally biased region" description="Polar residues" evidence="6">
    <location>
        <begin position="134"/>
        <end position="144"/>
    </location>
</feature>
<accession>A0A5C3MPD8</accession>
<dbReference type="EMBL" id="ML213532">
    <property type="protein sequence ID" value="TFK46246.1"/>
    <property type="molecule type" value="Genomic_DNA"/>
</dbReference>
<keyword evidence="5" id="KW-0560">Oxidoreductase</keyword>
<dbReference type="PANTHER" id="PTHR43161:SF25">
    <property type="entry name" value="ALCOHOL DEHYDROGENASE, PUTATIVE (AFU_ORTHOLOGUE AFUA_1G14390)-RELATED"/>
    <property type="match status" value="1"/>
</dbReference>
<dbReference type="InterPro" id="IPR013149">
    <property type="entry name" value="ADH-like_C"/>
</dbReference>
<feature type="compositionally biased region" description="Basic and acidic residues" evidence="6">
    <location>
        <begin position="200"/>
        <end position="210"/>
    </location>
</feature>
<organism evidence="8 9">
    <name type="scientific">Heliocybe sulcata</name>
    <dbReference type="NCBI Taxonomy" id="5364"/>
    <lineage>
        <taxon>Eukaryota</taxon>
        <taxon>Fungi</taxon>
        <taxon>Dikarya</taxon>
        <taxon>Basidiomycota</taxon>
        <taxon>Agaricomycotina</taxon>
        <taxon>Agaricomycetes</taxon>
        <taxon>Gloeophyllales</taxon>
        <taxon>Gloeophyllaceae</taxon>
        <taxon>Heliocybe</taxon>
    </lineage>
</organism>
<feature type="domain" description="Alcohol dehydrogenase-like C-terminal" evidence="7">
    <location>
        <begin position="226"/>
        <end position="297"/>
    </location>
</feature>
<dbReference type="PANTHER" id="PTHR43161">
    <property type="entry name" value="SORBITOL DEHYDROGENASE"/>
    <property type="match status" value="1"/>
</dbReference>